<dbReference type="PANTHER" id="PTHR10887:SF341">
    <property type="entry name" value="NFX1-TYPE ZINC FINGER-CONTAINING PROTEIN 1"/>
    <property type="match status" value="1"/>
</dbReference>
<dbReference type="Pfam" id="PF13086">
    <property type="entry name" value="AAA_11"/>
    <property type="match status" value="1"/>
</dbReference>
<evidence type="ECO:0000313" key="3">
    <source>
        <dbReference type="EMBL" id="KAJ7391715.1"/>
    </source>
</evidence>
<dbReference type="Pfam" id="PF13385">
    <property type="entry name" value="Laminin_G_3"/>
    <property type="match status" value="1"/>
</dbReference>
<dbReference type="AlphaFoldDB" id="A0A9X0A272"/>
<dbReference type="CDD" id="cd17936">
    <property type="entry name" value="EEXXEc_NFX1"/>
    <property type="match status" value="1"/>
</dbReference>
<keyword evidence="4" id="KW-1185">Reference proteome</keyword>
<dbReference type="InterPro" id="IPR027417">
    <property type="entry name" value="P-loop_NTPase"/>
</dbReference>
<feature type="domain" description="DNA2/NAM7 helicase helicase" evidence="2">
    <location>
        <begin position="214"/>
        <end position="352"/>
    </location>
</feature>
<dbReference type="GO" id="GO:0004386">
    <property type="term" value="F:helicase activity"/>
    <property type="evidence" value="ECO:0007669"/>
    <property type="project" value="InterPro"/>
</dbReference>
<dbReference type="EMBL" id="MU825405">
    <property type="protein sequence ID" value="KAJ7391715.1"/>
    <property type="molecule type" value="Genomic_DNA"/>
</dbReference>
<dbReference type="GO" id="GO:0031048">
    <property type="term" value="P:regulatory ncRNA-mediated heterochromatin formation"/>
    <property type="evidence" value="ECO:0007669"/>
    <property type="project" value="TreeGrafter"/>
</dbReference>
<reference evidence="3" key="1">
    <citation type="submission" date="2023-01" db="EMBL/GenBank/DDBJ databases">
        <title>Genome assembly of the deep-sea coral Lophelia pertusa.</title>
        <authorList>
            <person name="Herrera S."/>
            <person name="Cordes E."/>
        </authorList>
    </citation>
    <scope>NUCLEOTIDE SEQUENCE</scope>
    <source>
        <strain evidence="3">USNM1676648</strain>
        <tissue evidence="3">Polyp</tissue>
    </source>
</reference>
<feature type="region of interest" description="Disordered" evidence="1">
    <location>
        <begin position="170"/>
        <end position="202"/>
    </location>
</feature>
<evidence type="ECO:0000259" key="2">
    <source>
        <dbReference type="Pfam" id="PF13086"/>
    </source>
</evidence>
<name>A0A9X0A272_9CNID</name>
<dbReference type="Gene3D" id="2.60.120.200">
    <property type="match status" value="1"/>
</dbReference>
<evidence type="ECO:0000256" key="1">
    <source>
        <dbReference type="SAM" id="MobiDB-lite"/>
    </source>
</evidence>
<dbReference type="PANTHER" id="PTHR10887">
    <property type="entry name" value="DNA2/NAM7 HELICASE FAMILY"/>
    <property type="match status" value="1"/>
</dbReference>
<dbReference type="InterPro" id="IPR045055">
    <property type="entry name" value="DNA2/NAM7-like"/>
</dbReference>
<dbReference type="SUPFAM" id="SSF52540">
    <property type="entry name" value="P-loop containing nucleoside triphosphate hydrolases"/>
    <property type="match status" value="1"/>
</dbReference>
<evidence type="ECO:0000313" key="4">
    <source>
        <dbReference type="Proteomes" id="UP001163046"/>
    </source>
</evidence>
<dbReference type="InterPro" id="IPR041677">
    <property type="entry name" value="DNA2/NAM7_AAA_11"/>
</dbReference>
<dbReference type="SUPFAM" id="SSF49899">
    <property type="entry name" value="Concanavalin A-like lectins/glucanases"/>
    <property type="match status" value="1"/>
</dbReference>
<protein>
    <submittedName>
        <fullName evidence="3">NFX1-type zinc finger-containing protein 1</fullName>
    </submittedName>
</protein>
<dbReference type="InterPro" id="IPR013320">
    <property type="entry name" value="ConA-like_dom_sf"/>
</dbReference>
<dbReference type="OrthoDB" id="6144670at2759"/>
<comment type="caution">
    <text evidence="3">The sequence shown here is derived from an EMBL/GenBank/DDBJ whole genome shotgun (WGS) entry which is preliminary data.</text>
</comment>
<proteinExistence type="predicted"/>
<dbReference type="GO" id="GO:0031380">
    <property type="term" value="C:nuclear RNA-directed RNA polymerase complex"/>
    <property type="evidence" value="ECO:0007669"/>
    <property type="project" value="TreeGrafter"/>
</dbReference>
<gene>
    <name evidence="3" type="primary">ZNFX1_23</name>
    <name evidence="3" type="ORF">OS493_017412</name>
</gene>
<dbReference type="FunFam" id="3.40.50.300:FF:002692">
    <property type="entry name" value="Zinc finger, NFX1-type-containing 1"/>
    <property type="match status" value="1"/>
</dbReference>
<dbReference type="Gene3D" id="3.40.50.300">
    <property type="entry name" value="P-loop containing nucleotide triphosphate hydrolases"/>
    <property type="match status" value="1"/>
</dbReference>
<dbReference type="Proteomes" id="UP001163046">
    <property type="component" value="Unassembled WGS sequence"/>
</dbReference>
<accession>A0A9X0A272</accession>
<organism evidence="3 4">
    <name type="scientific">Desmophyllum pertusum</name>
    <dbReference type="NCBI Taxonomy" id="174260"/>
    <lineage>
        <taxon>Eukaryota</taxon>
        <taxon>Metazoa</taxon>
        <taxon>Cnidaria</taxon>
        <taxon>Anthozoa</taxon>
        <taxon>Hexacorallia</taxon>
        <taxon>Scleractinia</taxon>
        <taxon>Caryophylliina</taxon>
        <taxon>Caryophylliidae</taxon>
        <taxon>Desmophyllum</taxon>
    </lineage>
</organism>
<sequence>MGTLTAWFVRRDIALAFPLKKAVLNINAWNFIGASYDHESGVARLWHNGNEVAATLIGENFDLATQFSIRIGALATPWQECFEGRISHLHIYSEALAVANIQAVGCIPQKGGYKLDDEPATVEEVERSIEGEGHRQDDEEVQQTPDVRFEAYVMQDQRTLDTDDDIIRFHDRPPDGNTDSLHTTRTSKAAEGGMQGGGWQFQNPNRIKKKIKQIIRRELDRQDLMSEEEAAKVEDVWNTPLNERWCLYRRWVYNACESCYEKISAWQETFDKKASDLKDVRMKEDYEILRKADVIGMTTTGAARYHSLLQDLQPVITIVEEAAEVLEAHIITSLTLGCQHLILIGDHQQLRPNPTVYDLQIKYNLDVSLFERMVTNGMQFSRLCLQHRMRPEIAKMLNHIYVTPKLENHASVLKFENIKGVEQNLFFVDHNEEEVTMERNDGIF</sequence>
<feature type="compositionally biased region" description="Polar residues" evidence="1">
    <location>
        <begin position="177"/>
        <end position="187"/>
    </location>
</feature>